<reference evidence="3" key="1">
    <citation type="submission" date="2019-12" db="EMBL/GenBank/DDBJ databases">
        <authorList>
            <person name="Awala S.I."/>
            <person name="Rhee S.K."/>
        </authorList>
    </citation>
    <scope>NUCLEOTIDE SEQUENCE [LARGE SCALE GENOMIC DNA]</scope>
    <source>
        <strain evidence="3">IM1</strain>
    </source>
</reference>
<proteinExistence type="predicted"/>
<dbReference type="PANTHER" id="PTHR34351:SF1">
    <property type="entry name" value="SLR1927 PROTEIN"/>
    <property type="match status" value="1"/>
</dbReference>
<sequence length="321" mass="35167">MISVPMEWKERFDLRRFFSGEKAVDGPIRLTHRRVFIVPNRRGFGLALLLAIQFLAAVNYSNNLAFILTFLLAGIAMQSTLYAFRNLAGLSVRRGKAPPVFAGEPARFELHLDNPSGIHRLGLGARLAGSATTIRFDVAPGATATLVLHAETGKRGWLPLPTVTFDTCFPLGLFRAWSPINLRQRALVYPRPAPAGIEPPVIPELSAGTRPSHGEEEDFYGFAGYRPGDPLKRIHWKGVAKGQGVHVKQYAGGETAELALDWQYTPGADIEARLSRLCRWVLDAEAAGTPYSLRLPGIAIPRGLGETHRARCLEALALFGP</sequence>
<name>A0A858Q616_9GAMM</name>
<keyword evidence="3" id="KW-1185">Reference proteome</keyword>
<dbReference type="EMBL" id="CP046565">
    <property type="protein sequence ID" value="QJD29176.1"/>
    <property type="molecule type" value="Genomic_DNA"/>
</dbReference>
<keyword evidence="1" id="KW-1133">Transmembrane helix</keyword>
<gene>
    <name evidence="2" type="ORF">GNH96_03815</name>
</gene>
<keyword evidence="1" id="KW-0812">Transmembrane</keyword>
<feature type="transmembrane region" description="Helical" evidence="1">
    <location>
        <begin position="66"/>
        <end position="84"/>
    </location>
</feature>
<evidence type="ECO:0000313" key="2">
    <source>
        <dbReference type="EMBL" id="QJD29176.1"/>
    </source>
</evidence>
<dbReference type="RefSeq" id="WP_169602433.1">
    <property type="nucleotide sequence ID" value="NZ_CP046565.1"/>
</dbReference>
<dbReference type="Proteomes" id="UP000503004">
    <property type="component" value="Chromosome"/>
</dbReference>
<evidence type="ECO:0000256" key="1">
    <source>
        <dbReference type="SAM" id="Phobius"/>
    </source>
</evidence>
<dbReference type="AlphaFoldDB" id="A0A858Q616"/>
<keyword evidence="1" id="KW-0472">Membrane</keyword>
<organism evidence="2 3">
    <name type="scientific">Methylococcus geothermalis</name>
    <dbReference type="NCBI Taxonomy" id="2681310"/>
    <lineage>
        <taxon>Bacteria</taxon>
        <taxon>Pseudomonadati</taxon>
        <taxon>Pseudomonadota</taxon>
        <taxon>Gammaproteobacteria</taxon>
        <taxon>Methylococcales</taxon>
        <taxon>Methylococcaceae</taxon>
        <taxon>Methylococcus</taxon>
    </lineage>
</organism>
<protein>
    <submittedName>
        <fullName evidence="2">DUF58 domain-containing protein</fullName>
    </submittedName>
</protein>
<dbReference type="PANTHER" id="PTHR34351">
    <property type="entry name" value="SLR1927 PROTEIN-RELATED"/>
    <property type="match status" value="1"/>
</dbReference>
<evidence type="ECO:0000313" key="3">
    <source>
        <dbReference type="Proteomes" id="UP000503004"/>
    </source>
</evidence>
<accession>A0A858Q616</accession>
<dbReference type="KEGG" id="metu:GNH96_03815"/>
<feature type="transmembrane region" description="Helical" evidence="1">
    <location>
        <begin position="43"/>
        <end position="60"/>
    </location>
</feature>